<dbReference type="PANTHER" id="PTHR21521:SF0">
    <property type="entry name" value="AMUN, ISOFORM A"/>
    <property type="match status" value="1"/>
</dbReference>
<dbReference type="Proteomes" id="UP000308768">
    <property type="component" value="Unassembled WGS sequence"/>
</dbReference>
<feature type="region of interest" description="Disordered" evidence="1">
    <location>
        <begin position="217"/>
        <end position="272"/>
    </location>
</feature>
<dbReference type="EMBL" id="NAJN01001430">
    <property type="protein sequence ID" value="TKA63240.1"/>
    <property type="molecule type" value="Genomic_DNA"/>
</dbReference>
<evidence type="ECO:0000313" key="3">
    <source>
        <dbReference type="Proteomes" id="UP000308768"/>
    </source>
</evidence>
<dbReference type="AlphaFoldDB" id="A0A4U0WJL7"/>
<protein>
    <submittedName>
        <fullName evidence="2">Uncharacterized protein</fullName>
    </submittedName>
</protein>
<dbReference type="InterPro" id="IPR011257">
    <property type="entry name" value="DNA_glycosylase"/>
</dbReference>
<comment type="caution">
    <text evidence="2">The sequence shown here is derived from an EMBL/GenBank/DDBJ whole genome shotgun (WGS) entry which is preliminary data.</text>
</comment>
<reference evidence="2 3" key="1">
    <citation type="submission" date="2017-03" db="EMBL/GenBank/DDBJ databases">
        <title>Genomes of endolithic fungi from Antarctica.</title>
        <authorList>
            <person name="Coleine C."/>
            <person name="Masonjones S."/>
            <person name="Stajich J.E."/>
        </authorList>
    </citation>
    <scope>NUCLEOTIDE SEQUENCE [LARGE SCALE GENOMIC DNA]</scope>
    <source>
        <strain evidence="2 3">CCFEE 5187</strain>
    </source>
</reference>
<evidence type="ECO:0000256" key="1">
    <source>
        <dbReference type="SAM" id="MobiDB-lite"/>
    </source>
</evidence>
<organism evidence="2 3">
    <name type="scientific">Cryomyces minteri</name>
    <dbReference type="NCBI Taxonomy" id="331657"/>
    <lineage>
        <taxon>Eukaryota</taxon>
        <taxon>Fungi</taxon>
        <taxon>Dikarya</taxon>
        <taxon>Ascomycota</taxon>
        <taxon>Pezizomycotina</taxon>
        <taxon>Dothideomycetes</taxon>
        <taxon>Dothideomycetes incertae sedis</taxon>
        <taxon>Cryomyces</taxon>
    </lineage>
</organism>
<keyword evidence="3" id="KW-1185">Reference proteome</keyword>
<feature type="compositionally biased region" description="Basic and acidic residues" evidence="1">
    <location>
        <begin position="217"/>
        <end position="240"/>
    </location>
</feature>
<gene>
    <name evidence="2" type="ORF">B0A49_08012</name>
</gene>
<sequence length="272" mass="30169">MRPSQAADQISLDGFKAQLELYDRYIPEKLQGLEEKRLKTIPAALERRRQDGDAFLEKEEVQDLVEWKLKHGTYRPKLASLVASNSASAIRSTTKAAFRIYADSHDEYGEAVSTLATLKGIGPATASLLLACADPAAVPFFSDELFRYVHWESEARGKGWDRKIGYAIKEYRALWTRVQRLRERLAGEEGKGGGLVRAVDLEKVAYVLGRAAKEVAGRGSEKSGEAVRRLGKEGVERGGDPEEEGEEEEIRPPPSKRRRRASSSPPSTSEPA</sequence>
<feature type="compositionally biased region" description="Low complexity" evidence="1">
    <location>
        <begin position="262"/>
        <end position="272"/>
    </location>
</feature>
<dbReference type="GO" id="GO:0006281">
    <property type="term" value="P:DNA repair"/>
    <property type="evidence" value="ECO:0007669"/>
    <property type="project" value="InterPro"/>
</dbReference>
<dbReference type="PANTHER" id="PTHR21521">
    <property type="entry name" value="AMUN, ISOFORM A"/>
    <property type="match status" value="1"/>
</dbReference>
<dbReference type="STRING" id="331657.A0A4U0WJL7"/>
<evidence type="ECO:0000313" key="2">
    <source>
        <dbReference type="EMBL" id="TKA63240.1"/>
    </source>
</evidence>
<proteinExistence type="predicted"/>
<dbReference type="OrthoDB" id="8249012at2759"/>
<accession>A0A4U0WJL7</accession>
<dbReference type="GO" id="GO:0003824">
    <property type="term" value="F:catalytic activity"/>
    <property type="evidence" value="ECO:0007669"/>
    <property type="project" value="InterPro"/>
</dbReference>
<dbReference type="SUPFAM" id="SSF48150">
    <property type="entry name" value="DNA-glycosylase"/>
    <property type="match status" value="1"/>
</dbReference>
<name>A0A4U0WJL7_9PEZI</name>